<evidence type="ECO:0000313" key="3">
    <source>
        <dbReference type="Proteomes" id="UP001235939"/>
    </source>
</evidence>
<feature type="region of interest" description="Disordered" evidence="1">
    <location>
        <begin position="1"/>
        <end position="67"/>
    </location>
</feature>
<feature type="compositionally biased region" description="Low complexity" evidence="1">
    <location>
        <begin position="55"/>
        <end position="65"/>
    </location>
</feature>
<dbReference type="EMBL" id="CP092871">
    <property type="protein sequence ID" value="UYV72486.1"/>
    <property type="molecule type" value="Genomic_DNA"/>
</dbReference>
<feature type="compositionally biased region" description="Polar residues" evidence="1">
    <location>
        <begin position="1"/>
        <end position="19"/>
    </location>
</feature>
<proteinExistence type="predicted"/>
<accession>A0ABY6KUG2</accession>
<evidence type="ECO:0000256" key="1">
    <source>
        <dbReference type="SAM" id="MobiDB-lite"/>
    </source>
</evidence>
<gene>
    <name evidence="2" type="ORF">LAZ67_9003354</name>
</gene>
<sequence>MDPDSCKSTTPPASASNQKGALEHFLEPSSSRLPGPPASPTGLRQGFSPHQGAVSLTSPASSTPAMTPPLPDLRIPCHQFAFCSHVGARRPYLIGQLARNTKTSTLQKTGSTPITTVSMPRRKMCAHYEHMSEFERGRSIGLKEAGWSNRLIARHLCRSDAAIRRC</sequence>
<reference evidence="2 3" key="1">
    <citation type="submission" date="2022-01" db="EMBL/GenBank/DDBJ databases">
        <title>A chromosomal length assembly of Cordylochernes scorpioides.</title>
        <authorList>
            <person name="Zeh D."/>
            <person name="Zeh J."/>
        </authorList>
    </citation>
    <scope>NUCLEOTIDE SEQUENCE [LARGE SCALE GENOMIC DNA]</scope>
    <source>
        <strain evidence="2">IN4F17</strain>
        <tissue evidence="2">Whole Body</tissue>
    </source>
</reference>
<evidence type="ECO:0000313" key="2">
    <source>
        <dbReference type="EMBL" id="UYV72486.1"/>
    </source>
</evidence>
<name>A0ABY6KUG2_9ARAC</name>
<dbReference type="Gene3D" id="1.10.10.60">
    <property type="entry name" value="Homeodomain-like"/>
    <property type="match status" value="1"/>
</dbReference>
<protein>
    <submittedName>
        <fullName evidence="2">Uncharacterized protein</fullName>
    </submittedName>
</protein>
<keyword evidence="3" id="KW-1185">Reference proteome</keyword>
<organism evidence="2 3">
    <name type="scientific">Cordylochernes scorpioides</name>
    <dbReference type="NCBI Taxonomy" id="51811"/>
    <lineage>
        <taxon>Eukaryota</taxon>
        <taxon>Metazoa</taxon>
        <taxon>Ecdysozoa</taxon>
        <taxon>Arthropoda</taxon>
        <taxon>Chelicerata</taxon>
        <taxon>Arachnida</taxon>
        <taxon>Pseudoscorpiones</taxon>
        <taxon>Cheliferoidea</taxon>
        <taxon>Chernetidae</taxon>
        <taxon>Cordylochernes</taxon>
    </lineage>
</organism>
<dbReference type="Proteomes" id="UP001235939">
    <property type="component" value="Chromosome 09"/>
</dbReference>